<keyword evidence="2" id="KW-1185">Reference proteome</keyword>
<sequence>MNKASIAKLAWPLLQEPNWVRVLTAKYGSILLVHMAEHFLLDKWLEDAPLASCVVRPLDQAEPGKTIHDYWLQTNDWDWGVLRQYLPDATLPKLSGILSTAKLKTNFCGSTRLKGSFPLSKSTLSFCKERGLLWTKVVKQASSIEIDDKNPVES</sequence>
<organism evidence="1 2">
    <name type="scientific">Vigna unguiculata</name>
    <name type="common">Cowpea</name>
    <dbReference type="NCBI Taxonomy" id="3917"/>
    <lineage>
        <taxon>Eukaryota</taxon>
        <taxon>Viridiplantae</taxon>
        <taxon>Streptophyta</taxon>
        <taxon>Embryophyta</taxon>
        <taxon>Tracheophyta</taxon>
        <taxon>Spermatophyta</taxon>
        <taxon>Magnoliopsida</taxon>
        <taxon>eudicotyledons</taxon>
        <taxon>Gunneridae</taxon>
        <taxon>Pentapetalae</taxon>
        <taxon>rosids</taxon>
        <taxon>fabids</taxon>
        <taxon>Fabales</taxon>
        <taxon>Fabaceae</taxon>
        <taxon>Papilionoideae</taxon>
        <taxon>50 kb inversion clade</taxon>
        <taxon>NPAAA clade</taxon>
        <taxon>indigoferoid/millettioid clade</taxon>
        <taxon>Phaseoleae</taxon>
        <taxon>Vigna</taxon>
    </lineage>
</organism>
<reference evidence="1 2" key="1">
    <citation type="submission" date="2019-04" db="EMBL/GenBank/DDBJ databases">
        <title>An improved genome assembly and genetic linkage map for asparagus bean, Vigna unguiculata ssp. sesquipedialis.</title>
        <authorList>
            <person name="Xia Q."/>
            <person name="Zhang R."/>
            <person name="Dong Y."/>
        </authorList>
    </citation>
    <scope>NUCLEOTIDE SEQUENCE [LARGE SCALE GENOMIC DNA]</scope>
    <source>
        <tissue evidence="1">Leaf</tissue>
    </source>
</reference>
<evidence type="ECO:0000313" key="2">
    <source>
        <dbReference type="Proteomes" id="UP000501690"/>
    </source>
</evidence>
<accession>A0A4D6MT46</accession>
<gene>
    <name evidence="1" type="ORF">DEO72_LG8g1829</name>
</gene>
<dbReference type="AlphaFoldDB" id="A0A4D6MT46"/>
<dbReference type="EMBL" id="CP039352">
    <property type="protein sequence ID" value="QCE03802.1"/>
    <property type="molecule type" value="Genomic_DNA"/>
</dbReference>
<proteinExistence type="predicted"/>
<evidence type="ECO:0000313" key="1">
    <source>
        <dbReference type="EMBL" id="QCE03802.1"/>
    </source>
</evidence>
<protein>
    <submittedName>
        <fullName evidence="1">Uncharacterized protein</fullName>
    </submittedName>
</protein>
<dbReference type="Proteomes" id="UP000501690">
    <property type="component" value="Linkage Group LG8"/>
</dbReference>
<name>A0A4D6MT46_VIGUN</name>